<dbReference type="Gene3D" id="1.20.1740.10">
    <property type="entry name" value="Amino acid/polyamine transporter I"/>
    <property type="match status" value="1"/>
</dbReference>
<feature type="transmembrane region" description="Helical" evidence="6">
    <location>
        <begin position="46"/>
        <end position="66"/>
    </location>
</feature>
<comment type="subcellular location">
    <subcellularLocation>
        <location evidence="1">Membrane</location>
        <topology evidence="1">Multi-pass membrane protein</topology>
    </subcellularLocation>
</comment>
<dbReference type="PIRSF" id="PIRSF006060">
    <property type="entry name" value="AA_transporter"/>
    <property type="match status" value="1"/>
</dbReference>
<keyword evidence="9" id="KW-1185">Reference proteome</keyword>
<feature type="domain" description="Amino acid permease/ SLC12A" evidence="7">
    <location>
        <begin position="37"/>
        <end position="387"/>
    </location>
</feature>
<keyword evidence="2" id="KW-0813">Transport</keyword>
<feature type="transmembrane region" description="Helical" evidence="6">
    <location>
        <begin position="193"/>
        <end position="211"/>
    </location>
</feature>
<evidence type="ECO:0000259" key="7">
    <source>
        <dbReference type="Pfam" id="PF00324"/>
    </source>
</evidence>
<evidence type="ECO:0000256" key="2">
    <source>
        <dbReference type="ARBA" id="ARBA00022448"/>
    </source>
</evidence>
<feature type="transmembrane region" description="Helical" evidence="6">
    <location>
        <begin position="78"/>
        <end position="99"/>
    </location>
</feature>
<feature type="transmembrane region" description="Helical" evidence="6">
    <location>
        <begin position="246"/>
        <end position="268"/>
    </location>
</feature>
<feature type="transmembrane region" description="Helical" evidence="6">
    <location>
        <begin position="361"/>
        <end position="386"/>
    </location>
</feature>
<evidence type="ECO:0000256" key="1">
    <source>
        <dbReference type="ARBA" id="ARBA00004141"/>
    </source>
</evidence>
<organism evidence="8 9">
    <name type="scientific">Spiroplasma ixodetis</name>
    <dbReference type="NCBI Taxonomy" id="2141"/>
    <lineage>
        <taxon>Bacteria</taxon>
        <taxon>Bacillati</taxon>
        <taxon>Mycoplasmatota</taxon>
        <taxon>Mollicutes</taxon>
        <taxon>Entomoplasmatales</taxon>
        <taxon>Spiroplasmataceae</taxon>
        <taxon>Spiroplasma</taxon>
    </lineage>
</organism>
<dbReference type="PANTHER" id="PTHR43243">
    <property type="entry name" value="INNER MEMBRANE TRANSPORTER YGJI-RELATED"/>
    <property type="match status" value="1"/>
</dbReference>
<evidence type="ECO:0000256" key="5">
    <source>
        <dbReference type="ARBA" id="ARBA00023136"/>
    </source>
</evidence>
<reference evidence="8 9" key="1">
    <citation type="journal article" date="2022" name="Front. Microbiol.">
        <title>Male-killing mechanisms vary between Spiroplasma species.</title>
        <authorList>
            <person name="Arai H."/>
            <person name="Inoue M."/>
            <person name="Kageyama D."/>
        </authorList>
    </citation>
    <scope>NUCLEOTIDE SEQUENCE [LARGE SCALE GENOMIC DNA]</scope>
    <source>
        <strain evidence="9">sHm</strain>
    </source>
</reference>
<evidence type="ECO:0000313" key="9">
    <source>
        <dbReference type="Proteomes" id="UP001163387"/>
    </source>
</evidence>
<dbReference type="EMBL" id="AP026933">
    <property type="protein sequence ID" value="BDT04804.1"/>
    <property type="molecule type" value="Genomic_DNA"/>
</dbReference>
<keyword evidence="3 6" id="KW-0812">Transmembrane</keyword>
<evidence type="ECO:0000256" key="6">
    <source>
        <dbReference type="SAM" id="Phobius"/>
    </source>
</evidence>
<feature type="transmembrane region" description="Helical" evidence="6">
    <location>
        <begin position="330"/>
        <end position="349"/>
    </location>
</feature>
<evidence type="ECO:0000256" key="4">
    <source>
        <dbReference type="ARBA" id="ARBA00022989"/>
    </source>
</evidence>
<dbReference type="Proteomes" id="UP001163387">
    <property type="component" value="Chromosome"/>
</dbReference>
<evidence type="ECO:0000313" key="8">
    <source>
        <dbReference type="EMBL" id="BDT04804.1"/>
    </source>
</evidence>
<dbReference type="Pfam" id="PF00324">
    <property type="entry name" value="AA_permease"/>
    <property type="match status" value="1"/>
</dbReference>
<gene>
    <name evidence="8" type="ORF">SHM_24500</name>
</gene>
<feature type="transmembrane region" description="Helical" evidence="6">
    <location>
        <begin position="152"/>
        <end position="173"/>
    </location>
</feature>
<feature type="transmembrane region" description="Helical" evidence="6">
    <location>
        <begin position="111"/>
        <end position="131"/>
    </location>
</feature>
<keyword evidence="5 6" id="KW-0472">Membrane</keyword>
<keyword evidence="4 6" id="KW-1133">Transmembrane helix</keyword>
<feature type="transmembrane region" description="Helical" evidence="6">
    <location>
        <begin position="288"/>
        <end position="318"/>
    </location>
</feature>
<dbReference type="RefSeq" id="WP_281748463.1">
    <property type="nucleotide sequence ID" value="NZ_AP026933.1"/>
</dbReference>
<dbReference type="InterPro" id="IPR004841">
    <property type="entry name" value="AA-permease/SLC12A_dom"/>
</dbReference>
<sequence length="424" mass="47950">MQYACLPFVVTIQVMMLIRGTFSPEFISNGQPQWYSTNWGPFSDLYLDFIGIFIYMISASVIFAGIKIYKKMAHTTSIIKWLTAGFLVIAGISLAITNGSSNWNYWTTESTFSFAGFMNTFTSCFFFFAGFEIFSTAGKNVNNPEKNIGKGITLIMIIMTIFYVVISLIFFLGYRVFVQNMNMGAWSPFTSKIIIYGGPIIMIISGLALKINIAMQNALYGGTTLQPLSKEGYISNKLFNLNKDGIPVKAAVINLIVTSVMLILWLVIPDLIKGIWLVLHPDQQYSSAFNVANLSSAFSVITIFIYIMVLITVLKLALDKKIKLNWYEKITFPFILVTLGLMFVWHYSIIYDAVTATDSSAIVAIVIELVFILSNVIFAITWYFAYYYKKYKIRLKTNPNLQVELNSEFTFNLEHQAKLAKCNS</sequence>
<name>A0ABN6T074_9MOLU</name>
<protein>
    <recommendedName>
        <fullName evidence="7">Amino acid permease/ SLC12A domain-containing protein</fullName>
    </recommendedName>
</protein>
<evidence type="ECO:0000256" key="3">
    <source>
        <dbReference type="ARBA" id="ARBA00022692"/>
    </source>
</evidence>
<dbReference type="PANTHER" id="PTHR43243:SF4">
    <property type="entry name" value="CATIONIC AMINO ACID TRANSPORTER 4"/>
    <property type="match status" value="1"/>
</dbReference>
<accession>A0ABN6T074</accession>
<proteinExistence type="predicted"/>